<reference evidence="3 4" key="1">
    <citation type="submission" date="2016-10" db="EMBL/GenBank/DDBJ databases">
        <title>The genome of Paramicrosporidium saccamoebae is the missing link in understanding Cryptomycota and Microsporidia evolution.</title>
        <authorList>
            <person name="Quandt C.A."/>
            <person name="Beaudet D."/>
            <person name="Corsaro D."/>
            <person name="Michel R."/>
            <person name="Corradi N."/>
            <person name="James T."/>
        </authorList>
    </citation>
    <scope>NUCLEOTIDE SEQUENCE [LARGE SCALE GENOMIC DNA]</scope>
    <source>
        <strain evidence="3 4">KSL3</strain>
    </source>
</reference>
<dbReference type="GO" id="GO:0010828">
    <property type="term" value="P:positive regulation of D-glucose transmembrane transport"/>
    <property type="evidence" value="ECO:0007669"/>
    <property type="project" value="TreeGrafter"/>
</dbReference>
<proteinExistence type="predicted"/>
<feature type="domain" description="C2" evidence="2">
    <location>
        <begin position="1"/>
        <end position="109"/>
    </location>
</feature>
<dbReference type="SUPFAM" id="SSF49562">
    <property type="entry name" value="C2 domain (Calcium/lipid-binding domain, CaLB)"/>
    <property type="match status" value="1"/>
</dbReference>
<dbReference type="GO" id="GO:0005509">
    <property type="term" value="F:calcium ion binding"/>
    <property type="evidence" value="ECO:0007669"/>
    <property type="project" value="TreeGrafter"/>
</dbReference>
<dbReference type="GO" id="GO:0005886">
    <property type="term" value="C:plasma membrane"/>
    <property type="evidence" value="ECO:0007669"/>
    <property type="project" value="TreeGrafter"/>
</dbReference>
<evidence type="ECO:0000313" key="4">
    <source>
        <dbReference type="Proteomes" id="UP000240830"/>
    </source>
</evidence>
<dbReference type="GO" id="GO:0065002">
    <property type="term" value="P:intracellular protein transmembrane transport"/>
    <property type="evidence" value="ECO:0007669"/>
    <property type="project" value="TreeGrafter"/>
</dbReference>
<dbReference type="InterPro" id="IPR057815">
    <property type="entry name" value="C2CD5_C"/>
</dbReference>
<comment type="caution">
    <text evidence="3">The sequence shown here is derived from an EMBL/GenBank/DDBJ whole genome shotgun (WGS) entry which is preliminary data.</text>
</comment>
<accession>A0A2H9TI90</accession>
<dbReference type="Gene3D" id="2.60.40.150">
    <property type="entry name" value="C2 domain"/>
    <property type="match status" value="1"/>
</dbReference>
<name>A0A2H9TI90_9FUNG</name>
<dbReference type="OrthoDB" id="419768at2759"/>
<feature type="compositionally biased region" description="Low complexity" evidence="1">
    <location>
        <begin position="546"/>
        <end position="570"/>
    </location>
</feature>
<dbReference type="InterPro" id="IPR035892">
    <property type="entry name" value="C2_domain_sf"/>
</dbReference>
<dbReference type="GO" id="GO:0090314">
    <property type="term" value="P:positive regulation of protein targeting to membrane"/>
    <property type="evidence" value="ECO:0007669"/>
    <property type="project" value="TreeGrafter"/>
</dbReference>
<sequence>MPCILKVHVEAARGLPAMDSTSEVADAYVEIRFSDSLQRTSVCRKTLNPVWREDFRFEVPDDTLLQDAPLELKVFDFDAITADDSVGMVTVDLNPLVSLEGPSQMAGWFPIYDTIRGARGELWVQNAIIVGLVDEVITEIDPDYHWSDSFRTSRSSNEASQRILSQMSCRLRRQMGRKALEMGGNSILAYSQWIDIEPYSQTITFRGLGTAAIMQQSEQDSDSKDAMDEEIPLKLHSKGIELATISKLPPGCISGIGGVVSAKSVKLLSDETDYSDAITRDRWLSELRDEIRLHARNLGCNIVLGYRENISIHEDLYILAAEGTACRIRGREMRRHQLRDDRSSEDETLVSEKAERVKRVVKRLKECAFCHLPRRKAIQRTVMANSSTCNICRKMLVPEMLLATTELTSDVEVFRDQRLVESFVCRPLRRKKDGEPTAATVSLNLPFVEYDLYRQLQFKLRYYGFNAVFGLRYQILASDTMIVALASGTGACLAALPEPQALQISRNIDIRDAEDEQIFSFQERVAKASSSTYDIIHEMYSDRFQSTSSESSSDAEDSPSSSSSSSSSEGDLSDDQSVVQIDDEADEDLLLTLVEPNISTAVLAGTLDTQPSVDPSLSPCSSLHQISHFVCQFRRVNIAKENHHPNSALSTQFSRHYEEMIAQLDGLFTGTPRIHCIRHQLNLVRSVELQIVTIATVFGTVNVPVASSKDLLEPITFDWAEQDVISSDSDDEDAVPTRPGTDTSPTVVPPASISFTTGTHTPSSVLVDNCGTIAVQLFKEIYSHESAGGFPGFVNSTISDAFSITRAYAASLGGNAVTAVAFKPAAFYENFKNQMHVVMSLTADVVEVEHDRETAWSLLQSI</sequence>
<evidence type="ECO:0000256" key="1">
    <source>
        <dbReference type="SAM" id="MobiDB-lite"/>
    </source>
</evidence>
<dbReference type="PANTHER" id="PTHR37412">
    <property type="entry name" value="C2 DOMAIN-CONTAINING PROTEIN 5"/>
    <property type="match status" value="1"/>
</dbReference>
<dbReference type="PANTHER" id="PTHR37412:SF2">
    <property type="entry name" value="C2 DOMAIN-CONTAINING PROTEIN 5"/>
    <property type="match status" value="1"/>
</dbReference>
<dbReference type="InterPro" id="IPR056431">
    <property type="entry name" value="C2CD5_YbjQ-rel_dom"/>
</dbReference>
<feature type="region of interest" description="Disordered" evidence="1">
    <location>
        <begin position="546"/>
        <end position="576"/>
    </location>
</feature>
<evidence type="ECO:0000313" key="3">
    <source>
        <dbReference type="EMBL" id="PJF17466.1"/>
    </source>
</evidence>
<dbReference type="GO" id="GO:0072659">
    <property type="term" value="P:protein localization to plasma membrane"/>
    <property type="evidence" value="ECO:0007669"/>
    <property type="project" value="TreeGrafter"/>
</dbReference>
<dbReference type="GO" id="GO:0031340">
    <property type="term" value="P:positive regulation of vesicle fusion"/>
    <property type="evidence" value="ECO:0007669"/>
    <property type="project" value="TreeGrafter"/>
</dbReference>
<dbReference type="InterPro" id="IPR038983">
    <property type="entry name" value="C2CD5"/>
</dbReference>
<dbReference type="Pfam" id="PF23025">
    <property type="entry name" value="YbjQ_2"/>
    <property type="match status" value="3"/>
</dbReference>
<dbReference type="Proteomes" id="UP000240830">
    <property type="component" value="Unassembled WGS sequence"/>
</dbReference>
<dbReference type="InterPro" id="IPR000008">
    <property type="entry name" value="C2_dom"/>
</dbReference>
<dbReference type="GO" id="GO:0005544">
    <property type="term" value="F:calcium-dependent phospholipid binding"/>
    <property type="evidence" value="ECO:0007669"/>
    <property type="project" value="InterPro"/>
</dbReference>
<dbReference type="Pfam" id="PF23128">
    <property type="entry name" value="YbjQ_4"/>
    <property type="match status" value="1"/>
</dbReference>
<keyword evidence="4" id="KW-1185">Reference proteome</keyword>
<dbReference type="EMBL" id="MTSL01000174">
    <property type="protein sequence ID" value="PJF17466.1"/>
    <property type="molecule type" value="Genomic_DNA"/>
</dbReference>
<dbReference type="SMART" id="SM00239">
    <property type="entry name" value="C2"/>
    <property type="match status" value="1"/>
</dbReference>
<dbReference type="Pfam" id="PF00168">
    <property type="entry name" value="C2"/>
    <property type="match status" value="1"/>
</dbReference>
<dbReference type="AlphaFoldDB" id="A0A2H9TI90"/>
<dbReference type="PROSITE" id="PS50004">
    <property type="entry name" value="C2"/>
    <property type="match status" value="1"/>
</dbReference>
<organism evidence="3 4">
    <name type="scientific">Paramicrosporidium saccamoebae</name>
    <dbReference type="NCBI Taxonomy" id="1246581"/>
    <lineage>
        <taxon>Eukaryota</taxon>
        <taxon>Fungi</taxon>
        <taxon>Fungi incertae sedis</taxon>
        <taxon>Cryptomycota</taxon>
        <taxon>Cryptomycota incertae sedis</taxon>
        <taxon>Paramicrosporidium</taxon>
    </lineage>
</organism>
<feature type="region of interest" description="Disordered" evidence="1">
    <location>
        <begin position="726"/>
        <end position="749"/>
    </location>
</feature>
<evidence type="ECO:0000259" key="2">
    <source>
        <dbReference type="PROSITE" id="PS50004"/>
    </source>
</evidence>
<gene>
    <name evidence="3" type="ORF">PSACC_02716</name>
</gene>
<protein>
    <recommendedName>
        <fullName evidence="2">C2 domain-containing protein</fullName>
    </recommendedName>
</protein>